<comment type="caution">
    <text evidence="2">The sequence shown here is derived from an EMBL/GenBank/DDBJ whole genome shotgun (WGS) entry which is preliminary data.</text>
</comment>
<evidence type="ECO:0000256" key="1">
    <source>
        <dbReference type="SAM" id="Phobius"/>
    </source>
</evidence>
<dbReference type="EMBL" id="SNRY01004171">
    <property type="protein sequence ID" value="KAA6318498.1"/>
    <property type="molecule type" value="Genomic_DNA"/>
</dbReference>
<proteinExistence type="predicted"/>
<keyword evidence="1" id="KW-0472">Membrane</keyword>
<accession>A0A5J4QBT5</accession>
<sequence length="104" mass="12381">MFVIVLIVNYKNNMFKLYLPSFYSLFFVELRFLGRWMKYSASKKPRCRIFQKKMNLLYHFQKDNTNLLLKVMALYAELASCGLTDGKKKERLKEGIDKLLNPKS</sequence>
<gene>
    <name evidence="2" type="ORF">EZS27_031501</name>
</gene>
<evidence type="ECO:0000313" key="2">
    <source>
        <dbReference type="EMBL" id="KAA6318498.1"/>
    </source>
</evidence>
<keyword evidence="1" id="KW-0812">Transmembrane</keyword>
<feature type="transmembrane region" description="Helical" evidence="1">
    <location>
        <begin position="17"/>
        <end position="34"/>
    </location>
</feature>
<keyword evidence="1" id="KW-1133">Transmembrane helix</keyword>
<protein>
    <submittedName>
        <fullName evidence="2">Uncharacterized protein</fullName>
    </submittedName>
</protein>
<reference evidence="2" key="1">
    <citation type="submission" date="2019-03" db="EMBL/GenBank/DDBJ databases">
        <title>Single cell metagenomics reveals metabolic interactions within the superorganism composed of flagellate Streblomastix strix and complex community of Bacteroidetes bacteria on its surface.</title>
        <authorList>
            <person name="Treitli S.C."/>
            <person name="Kolisko M."/>
            <person name="Husnik F."/>
            <person name="Keeling P."/>
            <person name="Hampl V."/>
        </authorList>
    </citation>
    <scope>NUCLEOTIDE SEQUENCE</scope>
    <source>
        <strain evidence="2">STM</strain>
    </source>
</reference>
<name>A0A5J4QBT5_9ZZZZ</name>
<dbReference type="AlphaFoldDB" id="A0A5J4QBT5"/>
<organism evidence="2">
    <name type="scientific">termite gut metagenome</name>
    <dbReference type="NCBI Taxonomy" id="433724"/>
    <lineage>
        <taxon>unclassified sequences</taxon>
        <taxon>metagenomes</taxon>
        <taxon>organismal metagenomes</taxon>
    </lineage>
</organism>